<dbReference type="GO" id="GO:0016788">
    <property type="term" value="F:hydrolase activity, acting on ester bonds"/>
    <property type="evidence" value="ECO:0007669"/>
    <property type="project" value="InterPro"/>
</dbReference>
<dbReference type="PANTHER" id="PTHR47345">
    <property type="entry name" value="CUT9-INTERACTING PROTEIN SCN1"/>
    <property type="match status" value="1"/>
</dbReference>
<dbReference type="InterPro" id="IPR053044">
    <property type="entry name" value="Metallo-hydrolase/TatD-type"/>
</dbReference>
<dbReference type="Proteomes" id="UP000279259">
    <property type="component" value="Unassembled WGS sequence"/>
</dbReference>
<reference evidence="2 3" key="1">
    <citation type="submission" date="2018-11" db="EMBL/GenBank/DDBJ databases">
        <title>Genome sequence of Saitozyma podzolica DSM 27192.</title>
        <authorList>
            <person name="Aliyu H."/>
            <person name="Gorte O."/>
            <person name="Ochsenreither K."/>
        </authorList>
    </citation>
    <scope>NUCLEOTIDE SEQUENCE [LARGE SCALE GENOMIC DNA]</scope>
    <source>
        <strain evidence="2 3">DSM 27192</strain>
    </source>
</reference>
<keyword evidence="3" id="KW-1185">Reference proteome</keyword>
<accession>A0A427YRA6</accession>
<dbReference type="InterPro" id="IPR032466">
    <property type="entry name" value="Metal_Hydrolase"/>
</dbReference>
<dbReference type="Gene3D" id="3.20.20.140">
    <property type="entry name" value="Metal-dependent hydrolases"/>
    <property type="match status" value="1"/>
</dbReference>
<evidence type="ECO:0000313" key="2">
    <source>
        <dbReference type="EMBL" id="RSH93643.1"/>
    </source>
</evidence>
<protein>
    <recommendedName>
        <fullName evidence="4">TatD DNase</fullName>
    </recommendedName>
</protein>
<gene>
    <name evidence="2" type="ORF">EHS25_006289</name>
</gene>
<evidence type="ECO:0000313" key="3">
    <source>
        <dbReference type="Proteomes" id="UP000279259"/>
    </source>
</evidence>
<organism evidence="2 3">
    <name type="scientific">Saitozyma podzolica</name>
    <dbReference type="NCBI Taxonomy" id="1890683"/>
    <lineage>
        <taxon>Eukaryota</taxon>
        <taxon>Fungi</taxon>
        <taxon>Dikarya</taxon>
        <taxon>Basidiomycota</taxon>
        <taxon>Agaricomycotina</taxon>
        <taxon>Tremellomycetes</taxon>
        <taxon>Tremellales</taxon>
        <taxon>Trimorphomycetaceae</taxon>
        <taxon>Saitozyma</taxon>
    </lineage>
</organism>
<feature type="region of interest" description="Disordered" evidence="1">
    <location>
        <begin position="151"/>
        <end position="172"/>
    </location>
</feature>
<dbReference type="OrthoDB" id="413993at2759"/>
<comment type="caution">
    <text evidence="2">The sequence shown here is derived from an EMBL/GenBank/DDBJ whole genome shotgun (WGS) entry which is preliminary data.</text>
</comment>
<dbReference type="SUPFAM" id="SSF51556">
    <property type="entry name" value="Metallo-dependent hydrolases"/>
    <property type="match status" value="1"/>
</dbReference>
<dbReference type="InterPro" id="IPR001130">
    <property type="entry name" value="TatD-like"/>
</dbReference>
<dbReference type="PANTHER" id="PTHR47345:SF1">
    <property type="entry name" value="CUT9-INTERACTING PROTEIN SCN1"/>
    <property type="match status" value="1"/>
</dbReference>
<proteinExistence type="predicted"/>
<feature type="region of interest" description="Disordered" evidence="1">
    <location>
        <begin position="1"/>
        <end position="37"/>
    </location>
</feature>
<dbReference type="Pfam" id="PF01026">
    <property type="entry name" value="TatD_DNase"/>
    <property type="match status" value="1"/>
</dbReference>
<dbReference type="AlphaFoldDB" id="A0A427YRA6"/>
<dbReference type="EMBL" id="RSCD01000003">
    <property type="protein sequence ID" value="RSH93643.1"/>
    <property type="molecule type" value="Genomic_DNA"/>
</dbReference>
<sequence>MAAIPEDQDRVAALSQQRPWEGGTASPARPRTQGRERLKGPRVMACFGYHPWFVHSYTLLDPAPSKETHYTSLFFKPNSSPTSKNRQLLLTLLPYLPDPIPFAPLLAKLREDIKASLARGQLTMLGEVGLDGGARVRWPTAARHLYAEKYGTDAEGGGEGEGEDAAGKGDGPRVKVDLQGEWKRLTPFKTNMPHQREIVQRQMEIAVECGVMVSFHSVAAAGPTMDVLTEFRDRYRTKFTNAINVDLHSAGGWSPEFWVQAEKQLLNLYASPSILITGRSASAGDLIRSISRDRLLVESDTHDARLATRLVWGACEWMARCRGWKLEGRDTDGEQEWEMGEEEEEEWEEKEQEQRWLIRTVERNWARFMRIVD</sequence>
<evidence type="ECO:0008006" key="4">
    <source>
        <dbReference type="Google" id="ProtNLM"/>
    </source>
</evidence>
<evidence type="ECO:0000256" key="1">
    <source>
        <dbReference type="SAM" id="MobiDB-lite"/>
    </source>
</evidence>
<name>A0A427YRA6_9TREE</name>